<evidence type="ECO:0000313" key="1">
    <source>
        <dbReference type="EMBL" id="RRQ03544.1"/>
    </source>
</evidence>
<protein>
    <submittedName>
        <fullName evidence="1">Uncharacterized protein</fullName>
    </submittedName>
</protein>
<comment type="caution">
    <text evidence="1">The sequence shown here is derived from an EMBL/GenBank/DDBJ whole genome shotgun (WGS) entry which is preliminary data.</text>
</comment>
<gene>
    <name evidence="1" type="ORF">CXF42_06990</name>
</gene>
<name>A0A426Q4D3_9CORY</name>
<evidence type="ECO:0000313" key="2">
    <source>
        <dbReference type="Proteomes" id="UP000278422"/>
    </source>
</evidence>
<accession>A0A426Q4D3</accession>
<sequence length="120" mass="12901">MEDFPFLLVAAGVVVWPESGAMAGSVGVPVSGGFGAVWSWLLRAASRWVRPCAQAGRVAGAGLVGRRWLGRVASTTLPAAFWTCPCQAWAANRSTVCRCRPRAWMISRPAVARMVVMARR</sequence>
<organism evidence="1 2">
    <name type="scientific">Corynebacterium bovis</name>
    <dbReference type="NCBI Taxonomy" id="36808"/>
    <lineage>
        <taxon>Bacteria</taxon>
        <taxon>Bacillati</taxon>
        <taxon>Actinomycetota</taxon>
        <taxon>Actinomycetes</taxon>
        <taxon>Mycobacteriales</taxon>
        <taxon>Corynebacteriaceae</taxon>
        <taxon>Corynebacterium</taxon>
    </lineage>
</organism>
<reference evidence="1 2" key="1">
    <citation type="submission" date="2018-01" db="EMBL/GenBank/DDBJ databases">
        <title>Twenty Corynebacterium bovis Genomes.</title>
        <authorList>
            <person name="Gulvik C.A."/>
        </authorList>
    </citation>
    <scope>NUCLEOTIDE SEQUENCE [LARGE SCALE GENOMIC DNA]</scope>
    <source>
        <strain evidence="1 2">16-2004</strain>
    </source>
</reference>
<proteinExistence type="predicted"/>
<dbReference type="EMBL" id="PQNQ01000017">
    <property type="protein sequence ID" value="RRQ03544.1"/>
    <property type="molecule type" value="Genomic_DNA"/>
</dbReference>
<dbReference type="AlphaFoldDB" id="A0A426Q4D3"/>
<keyword evidence="2" id="KW-1185">Reference proteome</keyword>
<dbReference type="Proteomes" id="UP000278422">
    <property type="component" value="Unassembled WGS sequence"/>
</dbReference>